<keyword evidence="4" id="KW-1185">Reference proteome</keyword>
<dbReference type="Pfam" id="PF00010">
    <property type="entry name" value="HLH"/>
    <property type="match status" value="1"/>
</dbReference>
<feature type="compositionally biased region" description="Basic residues" evidence="1">
    <location>
        <begin position="770"/>
        <end position="780"/>
    </location>
</feature>
<feature type="compositionally biased region" description="Polar residues" evidence="1">
    <location>
        <begin position="111"/>
        <end position="141"/>
    </location>
</feature>
<accession>A0A8H3TNI2</accession>
<dbReference type="GO" id="GO:0046983">
    <property type="term" value="F:protein dimerization activity"/>
    <property type="evidence" value="ECO:0007669"/>
    <property type="project" value="InterPro"/>
</dbReference>
<protein>
    <recommendedName>
        <fullName evidence="2">BHLH domain-containing protein</fullName>
    </recommendedName>
</protein>
<dbReference type="PROSITE" id="PS50888">
    <property type="entry name" value="BHLH"/>
    <property type="match status" value="1"/>
</dbReference>
<evidence type="ECO:0000259" key="2">
    <source>
        <dbReference type="PROSITE" id="PS50888"/>
    </source>
</evidence>
<feature type="region of interest" description="Disordered" evidence="1">
    <location>
        <begin position="294"/>
        <end position="314"/>
    </location>
</feature>
<feature type="domain" description="BHLH" evidence="2">
    <location>
        <begin position="713"/>
        <end position="765"/>
    </location>
</feature>
<feature type="compositionally biased region" description="Low complexity" evidence="1">
    <location>
        <begin position="887"/>
        <end position="902"/>
    </location>
</feature>
<feature type="region of interest" description="Disordered" evidence="1">
    <location>
        <begin position="111"/>
        <end position="143"/>
    </location>
</feature>
<evidence type="ECO:0000313" key="4">
    <source>
        <dbReference type="Proteomes" id="UP000620104"/>
    </source>
</evidence>
<evidence type="ECO:0000256" key="1">
    <source>
        <dbReference type="SAM" id="MobiDB-lite"/>
    </source>
</evidence>
<feature type="region of interest" description="Disordered" evidence="1">
    <location>
        <begin position="425"/>
        <end position="515"/>
    </location>
</feature>
<feature type="compositionally biased region" description="Polar residues" evidence="1">
    <location>
        <begin position="431"/>
        <end position="451"/>
    </location>
</feature>
<feature type="region of interest" description="Disordered" evidence="1">
    <location>
        <begin position="1"/>
        <end position="49"/>
    </location>
</feature>
<feature type="region of interest" description="Disordered" evidence="1">
    <location>
        <begin position="170"/>
        <end position="204"/>
    </location>
</feature>
<name>A0A8H3TNI2_9TREE</name>
<dbReference type="AlphaFoldDB" id="A0A8H3TNI2"/>
<comment type="caution">
    <text evidence="3">The sequence shown here is derived from an EMBL/GenBank/DDBJ whole genome shotgun (WGS) entry which is preliminary data.</text>
</comment>
<dbReference type="Gene3D" id="4.10.280.10">
    <property type="entry name" value="Helix-loop-helix DNA-binding domain"/>
    <property type="match status" value="1"/>
</dbReference>
<feature type="region of interest" description="Disordered" evidence="1">
    <location>
        <begin position="544"/>
        <end position="570"/>
    </location>
</feature>
<gene>
    <name evidence="3" type="ORF">NliqN6_0435</name>
</gene>
<dbReference type="OrthoDB" id="2590270at2759"/>
<dbReference type="InterPro" id="IPR036638">
    <property type="entry name" value="HLH_DNA-bd_sf"/>
</dbReference>
<feature type="region of interest" description="Disordered" evidence="1">
    <location>
        <begin position="881"/>
        <end position="916"/>
    </location>
</feature>
<feature type="compositionally biased region" description="Low complexity" evidence="1">
    <location>
        <begin position="480"/>
        <end position="497"/>
    </location>
</feature>
<feature type="compositionally biased region" description="Low complexity" evidence="1">
    <location>
        <begin position="175"/>
        <end position="184"/>
    </location>
</feature>
<feature type="compositionally biased region" description="Basic residues" evidence="1">
    <location>
        <begin position="644"/>
        <end position="658"/>
    </location>
</feature>
<dbReference type="InterPro" id="IPR011598">
    <property type="entry name" value="bHLH_dom"/>
</dbReference>
<proteinExistence type="predicted"/>
<feature type="compositionally biased region" description="Polar residues" evidence="1">
    <location>
        <begin position="600"/>
        <end position="622"/>
    </location>
</feature>
<evidence type="ECO:0000313" key="3">
    <source>
        <dbReference type="EMBL" id="GHJ84033.1"/>
    </source>
</evidence>
<dbReference type="SUPFAM" id="SSF47459">
    <property type="entry name" value="HLH, helix-loop-helix DNA-binding domain"/>
    <property type="match status" value="1"/>
</dbReference>
<feature type="region of interest" description="Disordered" evidence="1">
    <location>
        <begin position="757"/>
        <end position="787"/>
    </location>
</feature>
<organism evidence="3 4">
    <name type="scientific">Naganishia liquefaciens</name>
    <dbReference type="NCBI Taxonomy" id="104408"/>
    <lineage>
        <taxon>Eukaryota</taxon>
        <taxon>Fungi</taxon>
        <taxon>Dikarya</taxon>
        <taxon>Basidiomycota</taxon>
        <taxon>Agaricomycotina</taxon>
        <taxon>Tremellomycetes</taxon>
        <taxon>Filobasidiales</taxon>
        <taxon>Filobasidiaceae</taxon>
        <taxon>Naganishia</taxon>
    </lineage>
</organism>
<feature type="region of interest" description="Disordered" evidence="1">
    <location>
        <begin position="584"/>
        <end position="667"/>
    </location>
</feature>
<sequence>MGFGWKDPSPVSVALPPSTPSSAMNAASGDSRNGMYGLVGADSSKPRMKQEGFNVSQTALDNSRIAENYFNNVFSMSQQGQDSNGDQLSNSAFDFNTFNLQQALAEQLQSITASSNQRGQQQGRDISNNANQSLNDSSGNMAMSPEDALTAFVANNITQQDLMAGQISSNELEGHNGNNEGQNGISYNRDLDIHPSDGQQGGNIDYLSPEYWAALEQNTQYQIANPASNVDFKNAHAYQQGTGIFGPQNSGDQSDMSIQDAQRLFRQLQAGLKSAQQGQSGWSGNNSQQFANFADQQQDQPRGRSPNMSSARAIPTQQTLAQCLLPSFSPLDKGVGNFDFDFSRLNMAGGRMANPINDSKLASASATATAAVMNMDMDFANPSGMNGINPSMVDPSGASMNGYNNNIMGSVFGQSRDQQGVFARGRRFDQSGETPRTSVSMLSTRSPSTGSGRDVDMQGSQTPAETGMKSGGVDPAQLQRPRSPSASRAGRRSSSNTRTRHGASDGIGPARRPSFNSHTVARTAAMQGSYPNPHHPAVVAPVTVASRPSHKRSSSSSNQVHTLASGNNSHGIEKDAEWRQLAGMGPIPVTSPKSAHVPSFNASEAGLSNSPISNGSPASTVLKSPPAAKARRLSGTETTSTRPSARRKASTSRNRRGSRSSIAVKKEDLFDTGDASLMDADDNALSDGDHEENIELTPEELSKMTDAQIATEKRRRAHNLVERHRREAINKGFVELEALLSSSDTARRLIQEAKIRDGVDDEDDMPTSGKKSKKSKKNNKKTSGGGMCKETILQSALALLQEQRRMIDEQRSIISTLRSQAAPAALANGSSIIPDSVFTQLNANYAALGIPGGDDSLRTVEDVMSGGLQPVMPTAVDPLLNRGRRLSSNSDIRARSRSAIRSMKAIQESPGEGHQG</sequence>
<feature type="compositionally biased region" description="Polar residues" evidence="1">
    <location>
        <begin position="558"/>
        <end position="570"/>
    </location>
</feature>
<dbReference type="EMBL" id="BLZA01000005">
    <property type="protein sequence ID" value="GHJ84033.1"/>
    <property type="molecule type" value="Genomic_DNA"/>
</dbReference>
<feature type="compositionally biased region" description="Polar residues" evidence="1">
    <location>
        <begin position="20"/>
        <end position="31"/>
    </location>
</feature>
<dbReference type="Proteomes" id="UP000620104">
    <property type="component" value="Unassembled WGS sequence"/>
</dbReference>
<reference evidence="3" key="1">
    <citation type="submission" date="2020-07" db="EMBL/GenBank/DDBJ databases">
        <title>Draft Genome Sequence of a Deep-Sea Yeast, Naganishia (Cryptococcus) liquefaciens strain N6.</title>
        <authorList>
            <person name="Han Y.W."/>
            <person name="Kajitani R."/>
            <person name="Morimoto H."/>
            <person name="Parhat M."/>
            <person name="Tsubouchi H."/>
            <person name="Bakenova O."/>
            <person name="Ogata M."/>
            <person name="Argunhan B."/>
            <person name="Aoki R."/>
            <person name="Kajiwara S."/>
            <person name="Itoh T."/>
            <person name="Iwasaki H."/>
        </authorList>
    </citation>
    <scope>NUCLEOTIDE SEQUENCE</scope>
    <source>
        <strain evidence="3">N6</strain>
    </source>
</reference>